<dbReference type="PANTHER" id="PTHR28259:SF1">
    <property type="entry name" value="FLUORIDE EXPORT PROTEIN 1-RELATED"/>
    <property type="match status" value="1"/>
</dbReference>
<keyword evidence="10" id="KW-0479">Metal-binding</keyword>
<dbReference type="GO" id="GO:0140114">
    <property type="term" value="P:cellular detoxification of fluoride"/>
    <property type="evidence" value="ECO:0007669"/>
    <property type="project" value="UniProtKB-UniRule"/>
</dbReference>
<comment type="subcellular location">
    <subcellularLocation>
        <location evidence="1 10">Cell membrane</location>
        <topology evidence="1 10">Multi-pass membrane protein</topology>
    </subcellularLocation>
</comment>
<dbReference type="RefSeq" id="WP_034243070.1">
    <property type="nucleotide sequence ID" value="NZ_BJYK01000001.1"/>
</dbReference>
<evidence type="ECO:0000313" key="11">
    <source>
        <dbReference type="EMBL" id="GEN78959.1"/>
    </source>
</evidence>
<evidence type="ECO:0000256" key="1">
    <source>
        <dbReference type="ARBA" id="ARBA00004651"/>
    </source>
</evidence>
<evidence type="ECO:0000256" key="9">
    <source>
        <dbReference type="ARBA" id="ARBA00049940"/>
    </source>
</evidence>
<dbReference type="InterPro" id="IPR003691">
    <property type="entry name" value="FluC"/>
</dbReference>
<feature type="binding site" evidence="10">
    <location>
        <position position="89"/>
    </location>
    <ligand>
        <name>Na(+)</name>
        <dbReference type="ChEBI" id="CHEBI:29101"/>
        <note>structural</note>
    </ligand>
</feature>
<dbReference type="HAMAP" id="MF_00454">
    <property type="entry name" value="FluC"/>
    <property type="match status" value="1"/>
</dbReference>
<keyword evidence="4 10" id="KW-1133">Transmembrane helix</keyword>
<dbReference type="Pfam" id="PF02537">
    <property type="entry name" value="CRCB"/>
    <property type="match status" value="1"/>
</dbReference>
<keyword evidence="3 10" id="KW-0812">Transmembrane</keyword>
<name>A0A511YUU0_9CELL</name>
<keyword evidence="10" id="KW-0406">Ion transport</keyword>
<keyword evidence="5 10" id="KW-0472">Membrane</keyword>
<dbReference type="Proteomes" id="UP000321484">
    <property type="component" value="Unassembled WGS sequence"/>
</dbReference>
<evidence type="ECO:0000256" key="10">
    <source>
        <dbReference type="HAMAP-Rule" id="MF_00454"/>
    </source>
</evidence>
<evidence type="ECO:0000256" key="5">
    <source>
        <dbReference type="ARBA" id="ARBA00023136"/>
    </source>
</evidence>
<evidence type="ECO:0000313" key="12">
    <source>
        <dbReference type="Proteomes" id="UP000321484"/>
    </source>
</evidence>
<proteinExistence type="inferred from homology"/>
<keyword evidence="2 10" id="KW-1003">Cell membrane</keyword>
<dbReference type="PANTHER" id="PTHR28259">
    <property type="entry name" value="FLUORIDE EXPORT PROTEIN 1-RELATED"/>
    <property type="match status" value="1"/>
</dbReference>
<accession>A0A511YUU0</accession>
<evidence type="ECO:0000256" key="3">
    <source>
        <dbReference type="ARBA" id="ARBA00022692"/>
    </source>
</evidence>
<comment type="activity regulation">
    <text evidence="10">Na(+) is not transported, but it plays an essential structural role and its presence is essential for fluoride channel function.</text>
</comment>
<comment type="function">
    <text evidence="9 10">Fluoride-specific ion channel. Important for reducing fluoride concentration in the cell, thus reducing its toxicity.</text>
</comment>
<feature type="transmembrane region" description="Helical" evidence="10">
    <location>
        <begin position="43"/>
        <end position="64"/>
    </location>
</feature>
<evidence type="ECO:0000256" key="4">
    <source>
        <dbReference type="ARBA" id="ARBA00022989"/>
    </source>
</evidence>
<dbReference type="GO" id="GO:0062054">
    <property type="term" value="F:fluoride channel activity"/>
    <property type="evidence" value="ECO:0007669"/>
    <property type="project" value="UniProtKB-UniRule"/>
</dbReference>
<evidence type="ECO:0000256" key="2">
    <source>
        <dbReference type="ARBA" id="ARBA00022475"/>
    </source>
</evidence>
<dbReference type="GO" id="GO:0046872">
    <property type="term" value="F:metal ion binding"/>
    <property type="evidence" value="ECO:0007669"/>
    <property type="project" value="UniProtKB-KW"/>
</dbReference>
<feature type="transmembrane region" description="Helical" evidence="10">
    <location>
        <begin position="76"/>
        <end position="96"/>
    </location>
</feature>
<organism evidence="11 12">
    <name type="scientific">Actinotalea fermentans</name>
    <dbReference type="NCBI Taxonomy" id="43671"/>
    <lineage>
        <taxon>Bacteria</taxon>
        <taxon>Bacillati</taxon>
        <taxon>Actinomycetota</taxon>
        <taxon>Actinomycetes</taxon>
        <taxon>Micrococcales</taxon>
        <taxon>Cellulomonadaceae</taxon>
        <taxon>Actinotalea</taxon>
    </lineage>
</organism>
<evidence type="ECO:0000256" key="6">
    <source>
        <dbReference type="ARBA" id="ARBA00023303"/>
    </source>
</evidence>
<comment type="similarity">
    <text evidence="7 10">Belongs to the fluoride channel Fluc/FEX (TC 1.A.43) family.</text>
</comment>
<feature type="binding site" evidence="10">
    <location>
        <position position="86"/>
    </location>
    <ligand>
        <name>Na(+)</name>
        <dbReference type="ChEBI" id="CHEBI:29101"/>
        <note>structural</note>
    </ligand>
</feature>
<evidence type="ECO:0000256" key="8">
    <source>
        <dbReference type="ARBA" id="ARBA00035585"/>
    </source>
</evidence>
<gene>
    <name evidence="10" type="primary">fluC</name>
    <name evidence="10" type="synonym">crcB</name>
    <name evidence="11" type="ORF">AFE02nite_06930</name>
</gene>
<dbReference type="OrthoDB" id="4408652at2"/>
<evidence type="ECO:0000256" key="7">
    <source>
        <dbReference type="ARBA" id="ARBA00035120"/>
    </source>
</evidence>
<keyword evidence="6 10" id="KW-0407">Ion channel</keyword>
<dbReference type="GO" id="GO:0005886">
    <property type="term" value="C:plasma membrane"/>
    <property type="evidence" value="ECO:0007669"/>
    <property type="project" value="UniProtKB-SubCell"/>
</dbReference>
<keyword evidence="10" id="KW-0915">Sodium</keyword>
<protein>
    <recommendedName>
        <fullName evidence="10">Fluoride-specific ion channel FluC</fullName>
    </recommendedName>
</protein>
<dbReference type="AlphaFoldDB" id="A0A511YUU0"/>
<comment type="caution">
    <text evidence="11">The sequence shown here is derived from an EMBL/GenBank/DDBJ whole genome shotgun (WGS) entry which is preliminary data.</text>
</comment>
<keyword evidence="12" id="KW-1185">Reference proteome</keyword>
<keyword evidence="10" id="KW-0813">Transport</keyword>
<dbReference type="EMBL" id="BJYK01000001">
    <property type="protein sequence ID" value="GEN78959.1"/>
    <property type="molecule type" value="Genomic_DNA"/>
</dbReference>
<reference evidence="11 12" key="1">
    <citation type="submission" date="2019-07" db="EMBL/GenBank/DDBJ databases">
        <title>Whole genome shotgun sequence of Actinotalea fermentans NBRC 105374.</title>
        <authorList>
            <person name="Hosoyama A."/>
            <person name="Uohara A."/>
            <person name="Ohji S."/>
            <person name="Ichikawa N."/>
        </authorList>
    </citation>
    <scope>NUCLEOTIDE SEQUENCE [LARGE SCALE GENOMIC DNA]</scope>
    <source>
        <strain evidence="11 12">NBRC 105374</strain>
    </source>
</reference>
<feature type="transmembrane region" description="Helical" evidence="10">
    <location>
        <begin position="111"/>
        <end position="132"/>
    </location>
</feature>
<sequence>MVPVSRPAYLRPGLVALVALGGAVGTTARYLLASAVPGAGWPVATFGANVVGAFLLGVLLEALVRRGPETPRGRAVRLTLGTGLLGGFTTFSSLAIEVERFWARGDVGPGAAYGLGSVALGFVAALAGVVVAGRRAARRTDGAS</sequence>
<comment type="catalytic activity">
    <reaction evidence="8">
        <text>fluoride(in) = fluoride(out)</text>
        <dbReference type="Rhea" id="RHEA:76159"/>
        <dbReference type="ChEBI" id="CHEBI:17051"/>
    </reaction>
    <physiologicalReaction direction="left-to-right" evidence="8">
        <dbReference type="Rhea" id="RHEA:76160"/>
    </physiologicalReaction>
</comment>